<dbReference type="PANTHER" id="PTHR31169:SF15">
    <property type="entry name" value="EXPRESSED PROTEIN"/>
    <property type="match status" value="1"/>
</dbReference>
<evidence type="ECO:0000256" key="4">
    <source>
        <dbReference type="ARBA" id="ARBA00022499"/>
    </source>
</evidence>
<keyword evidence="12" id="KW-0131">Cell cycle</keyword>
<evidence type="ECO:0000256" key="5">
    <source>
        <dbReference type="ARBA" id="ARBA00022553"/>
    </source>
</evidence>
<evidence type="ECO:0000313" key="12">
    <source>
        <dbReference type="EMBL" id="KAF3325401.1"/>
    </source>
</evidence>
<dbReference type="GO" id="GO:0006355">
    <property type="term" value="P:regulation of DNA-templated transcription"/>
    <property type="evidence" value="ECO:0007669"/>
    <property type="project" value="InterPro"/>
</dbReference>
<evidence type="ECO:0000313" key="13">
    <source>
        <dbReference type="Proteomes" id="UP000623129"/>
    </source>
</evidence>
<gene>
    <name evidence="12" type="ORF">FCM35_KLT10472</name>
</gene>
<dbReference type="EMBL" id="SWLB01000020">
    <property type="protein sequence ID" value="KAF3325401.1"/>
    <property type="molecule type" value="Genomic_DNA"/>
</dbReference>
<dbReference type="OrthoDB" id="298344at2759"/>
<evidence type="ECO:0000256" key="7">
    <source>
        <dbReference type="ARBA" id="ARBA00023015"/>
    </source>
</evidence>
<keyword evidence="7" id="KW-0805">Transcription regulation</keyword>
<dbReference type="GO" id="GO:0051301">
    <property type="term" value="P:cell division"/>
    <property type="evidence" value="ECO:0007669"/>
    <property type="project" value="UniProtKB-KW"/>
</dbReference>
<comment type="caution">
    <text evidence="12">The sequence shown here is derived from an EMBL/GenBank/DDBJ whole genome shotgun (WGS) entry which is preliminary data.</text>
</comment>
<keyword evidence="4" id="KW-1017">Isopeptide bond</keyword>
<dbReference type="Proteomes" id="UP000623129">
    <property type="component" value="Unassembled WGS sequence"/>
</dbReference>
<organism evidence="12 13">
    <name type="scientific">Carex littledalei</name>
    <dbReference type="NCBI Taxonomy" id="544730"/>
    <lineage>
        <taxon>Eukaryota</taxon>
        <taxon>Viridiplantae</taxon>
        <taxon>Streptophyta</taxon>
        <taxon>Embryophyta</taxon>
        <taxon>Tracheophyta</taxon>
        <taxon>Spermatophyta</taxon>
        <taxon>Magnoliopsida</taxon>
        <taxon>Liliopsida</taxon>
        <taxon>Poales</taxon>
        <taxon>Cyperaceae</taxon>
        <taxon>Cyperoideae</taxon>
        <taxon>Cariceae</taxon>
        <taxon>Carex</taxon>
        <taxon>Carex subgen. Euthyceras</taxon>
    </lineage>
</organism>
<keyword evidence="5" id="KW-0597">Phosphoprotein</keyword>
<feature type="region of interest" description="Disordered" evidence="10">
    <location>
        <begin position="92"/>
        <end position="118"/>
    </location>
</feature>
<protein>
    <submittedName>
        <fullName evidence="12">Cell division cycle-associated 7-like protein</fullName>
    </submittedName>
</protein>
<dbReference type="PANTHER" id="PTHR31169">
    <property type="entry name" value="OS05G0300700 PROTEIN"/>
    <property type="match status" value="1"/>
</dbReference>
<evidence type="ECO:0000256" key="2">
    <source>
        <dbReference type="ARBA" id="ARBA00004496"/>
    </source>
</evidence>
<dbReference type="InterPro" id="IPR040221">
    <property type="entry name" value="CDCA7/CDA7L"/>
</dbReference>
<evidence type="ECO:0000256" key="8">
    <source>
        <dbReference type="ARBA" id="ARBA00023163"/>
    </source>
</evidence>
<comment type="subcellular location">
    <subcellularLocation>
        <location evidence="2">Cytoplasm</location>
    </subcellularLocation>
    <subcellularLocation>
        <location evidence="1">Nucleus</location>
    </subcellularLocation>
</comment>
<name>A0A833QUK9_9POAL</name>
<dbReference type="GO" id="GO:0005634">
    <property type="term" value="C:nucleus"/>
    <property type="evidence" value="ECO:0007669"/>
    <property type="project" value="UniProtKB-SubCell"/>
</dbReference>
<evidence type="ECO:0000256" key="6">
    <source>
        <dbReference type="ARBA" id="ARBA00022843"/>
    </source>
</evidence>
<accession>A0A833QUK9</accession>
<keyword evidence="12" id="KW-0132">Cell division</keyword>
<dbReference type="Pfam" id="PF10497">
    <property type="entry name" value="zf-4CXXC_R1"/>
    <property type="match status" value="1"/>
</dbReference>
<evidence type="ECO:0000259" key="11">
    <source>
        <dbReference type="Pfam" id="PF10497"/>
    </source>
</evidence>
<keyword evidence="6" id="KW-0832">Ubl conjugation</keyword>
<evidence type="ECO:0000256" key="3">
    <source>
        <dbReference type="ARBA" id="ARBA00022490"/>
    </source>
</evidence>
<proteinExistence type="predicted"/>
<keyword evidence="9" id="KW-0539">Nucleus</keyword>
<feature type="domain" description="Zinc-finger" evidence="11">
    <location>
        <begin position="168"/>
        <end position="279"/>
    </location>
</feature>
<dbReference type="InterPro" id="IPR018866">
    <property type="entry name" value="Znf-4CXXC_R1"/>
</dbReference>
<evidence type="ECO:0000256" key="9">
    <source>
        <dbReference type="ARBA" id="ARBA00023242"/>
    </source>
</evidence>
<reference evidence="12" key="1">
    <citation type="submission" date="2020-01" db="EMBL/GenBank/DDBJ databases">
        <title>Genome sequence of Kobresia littledalei, the first chromosome-level genome in the family Cyperaceae.</title>
        <authorList>
            <person name="Qu G."/>
        </authorList>
    </citation>
    <scope>NUCLEOTIDE SEQUENCE</scope>
    <source>
        <strain evidence="12">C.B.Clarke</strain>
        <tissue evidence="12">Leaf</tissue>
    </source>
</reference>
<evidence type="ECO:0000256" key="1">
    <source>
        <dbReference type="ARBA" id="ARBA00004123"/>
    </source>
</evidence>
<evidence type="ECO:0000256" key="10">
    <source>
        <dbReference type="SAM" id="MobiDB-lite"/>
    </source>
</evidence>
<sequence>MKSLQVKKEHGLVTAVRRSSRLNALSSSKDEIQSPVAVNLEEKDDSKSKTVERFGEKCDYESIRNARISENMARMESLGLLHAARELNQIISSSPKSNKANKPKWKDRKVELTPTRRSSRLKAISSNKGVARSLSCISDFEEKLVVFEPDRRARVAWRCESKGRGSVYDPILGICCHFCRQKKLCGEEDCKRCGDGDTNQPCIGKTECSVCHSTNGILCRACLKVRYGEEMEDVRKNKEWMCPHCVEEMGVNPFWICNSSFCMKKRKLVPTGIAIYEEKEYKLGVKILTE</sequence>
<dbReference type="AlphaFoldDB" id="A0A833QUK9"/>
<keyword evidence="8" id="KW-0804">Transcription</keyword>
<keyword evidence="13" id="KW-1185">Reference proteome</keyword>
<keyword evidence="3" id="KW-0963">Cytoplasm</keyword>
<dbReference type="GO" id="GO:0005737">
    <property type="term" value="C:cytoplasm"/>
    <property type="evidence" value="ECO:0007669"/>
    <property type="project" value="UniProtKB-SubCell"/>
</dbReference>